<reference evidence="2" key="1">
    <citation type="journal article" date="2013" name="Proc. Natl. Acad. Sci. U.S.A.">
        <title>Improving the coverage of the cyanobacterial phylum using diversity-driven genome sequencing.</title>
        <authorList>
            <person name="Shih P.M."/>
            <person name="Wu D."/>
            <person name="Latifi A."/>
            <person name="Axen S.D."/>
            <person name="Fewer D.P."/>
            <person name="Talla E."/>
            <person name="Calteau A."/>
            <person name="Cai F."/>
            <person name="Tandeau de Marsac N."/>
            <person name="Rippka R."/>
            <person name="Herdman M."/>
            <person name="Sivonen K."/>
            <person name="Coursin T."/>
            <person name="Laurent T."/>
            <person name="Goodwin L."/>
            <person name="Nolan M."/>
            <person name="Davenport K.W."/>
            <person name="Han C.S."/>
            <person name="Rubin E.M."/>
            <person name="Eisen J.A."/>
            <person name="Woyke T."/>
            <person name="Gugger M."/>
            <person name="Kerfeld C.A."/>
        </authorList>
    </citation>
    <scope>NUCLEOTIDE SEQUENCE [LARGE SCALE GENOMIC DNA]</scope>
    <source>
        <strain evidence="2">ATCC 29371 / PCC 7437</strain>
    </source>
</reference>
<dbReference type="Proteomes" id="UP000010473">
    <property type="component" value="Chromosome"/>
</dbReference>
<dbReference type="OrthoDB" id="454223at2"/>
<name>K9XQT4_STAC7</name>
<gene>
    <name evidence="1" type="ordered locus">Sta7437_0833</name>
</gene>
<protein>
    <submittedName>
        <fullName evidence="1">Uncharacterized protein</fullName>
    </submittedName>
</protein>
<accession>K9XQT4</accession>
<evidence type="ECO:0000313" key="2">
    <source>
        <dbReference type="Proteomes" id="UP000010473"/>
    </source>
</evidence>
<evidence type="ECO:0000313" key="1">
    <source>
        <dbReference type="EMBL" id="AFZ34421.1"/>
    </source>
</evidence>
<sequence length="289" mass="31151">MVLNCLKTRQILLCLTSTAIGSFTVNVLPSYAVTFSSESFINSFGFSTTPTAVATNAETNTFSLAGVNSAIEAEAFANSIFFTPTNFLLQCIPGSSLVPTPSACNNSGARIEATGPDFLGFAEGRDEAQGNFFIGSSLIGTNENFSFDFFGFLDLESQVDQVLPKRFQTIGEVAFQVYKLDTTTSNLTLLDSFSLLGILNTDTRAKDALITTEESDYITLNTNSNNNFGSDTETITASFVGNYSRSFNEETRLVFVSTSLSKVTPVPESSSWLGLLGLGLLPLINRSKF</sequence>
<organism evidence="1 2">
    <name type="scientific">Stanieria cyanosphaera (strain ATCC 29371 / PCC 7437)</name>
    <dbReference type="NCBI Taxonomy" id="111780"/>
    <lineage>
        <taxon>Bacteria</taxon>
        <taxon>Bacillati</taxon>
        <taxon>Cyanobacteriota</taxon>
        <taxon>Cyanophyceae</taxon>
        <taxon>Pleurocapsales</taxon>
        <taxon>Dermocarpellaceae</taxon>
        <taxon>Stanieria</taxon>
    </lineage>
</organism>
<dbReference type="HOGENOM" id="CLU_077661_0_0_3"/>
<dbReference type="RefSeq" id="WP_015192094.1">
    <property type="nucleotide sequence ID" value="NC_019748.1"/>
</dbReference>
<dbReference type="AlphaFoldDB" id="K9XQT4"/>
<keyword evidence="2" id="KW-1185">Reference proteome</keyword>
<proteinExistence type="predicted"/>
<dbReference type="KEGG" id="scs:Sta7437_0833"/>
<dbReference type="EMBL" id="CP003653">
    <property type="protein sequence ID" value="AFZ34421.1"/>
    <property type="molecule type" value="Genomic_DNA"/>
</dbReference>